<sequence>MLDLSNHHQSIQVVLDKHLEKVKSEYRMSLKDSIDVAILLLHHGLLFRGHYESEYSTNQGLFLSFLWWHKDKHLDVGKVILENAPQNDTLTCPMIQKDIINACAKETLKSIIEDLNGDFFGILADESKDISHKEQMALVLRYVNKNGEVVKRFVGLVHVSDTSACSLKEAIYSLLSYHSLSTSKMRGQDYDRASNMKGEINGLKTLIMKDSSSAYYIHCFTHQLQSTLVVIAKKHLDVEDFFDHVTNMLNVVGGSFKRRDLLRHHQVEELEQLLESGEVITRQELNQERGLQRPGDTRWGSHFKILDNFIAILSSIVRVLKLIEYEGSTSHERNQAEYLLGKIRTYKFIFMLHLMVKVLAMSNELSNILQKKDQDIINAVVFLDITKKRLQDMSKTGWKSLLHDASSFCDRHDILIPKIDESYFRGKSKRKSNVCYSHHLRVEIFCVVIDVQLQELNERFDVVSSDLLLGMASLSTVNSFANSDKDKIMTLAKYYPNEFDKFHLRDLSYQLDTFIIHMRGDDPKFSNLQGIRDLAKILVEANLVKTYALVYLLVKLILILPVATVNVERVFSSMKRIKNKV</sequence>
<organism evidence="1 2">
    <name type="scientific">Nicotiana tabacum</name>
    <name type="common">Common tobacco</name>
    <dbReference type="NCBI Taxonomy" id="4097"/>
    <lineage>
        <taxon>Eukaryota</taxon>
        <taxon>Viridiplantae</taxon>
        <taxon>Streptophyta</taxon>
        <taxon>Embryophyta</taxon>
        <taxon>Tracheophyta</taxon>
        <taxon>Spermatophyta</taxon>
        <taxon>Magnoliopsida</taxon>
        <taxon>eudicotyledons</taxon>
        <taxon>Gunneridae</taxon>
        <taxon>Pentapetalae</taxon>
        <taxon>asterids</taxon>
        <taxon>lamiids</taxon>
        <taxon>Solanales</taxon>
        <taxon>Solanaceae</taxon>
        <taxon>Nicotianoideae</taxon>
        <taxon>Nicotianeae</taxon>
        <taxon>Nicotiana</taxon>
    </lineage>
</organism>
<keyword evidence="1" id="KW-1185">Reference proteome</keyword>
<protein>
    <submittedName>
        <fullName evidence="2">Uncharacterized protein LOC142171880</fullName>
    </submittedName>
</protein>
<name>A0AC58T384_TOBAC</name>
<gene>
    <name evidence="2" type="primary">LOC142171880</name>
</gene>
<proteinExistence type="predicted"/>
<accession>A0AC58T384</accession>
<dbReference type="RefSeq" id="XP_075091691.1">
    <property type="nucleotide sequence ID" value="XM_075235590.1"/>
</dbReference>
<reference evidence="1" key="1">
    <citation type="journal article" date="2014" name="Nat. Commun.">
        <title>The tobacco genome sequence and its comparison with those of tomato and potato.</title>
        <authorList>
            <person name="Sierro N."/>
            <person name="Battey J.N."/>
            <person name="Ouadi S."/>
            <person name="Bakaher N."/>
            <person name="Bovet L."/>
            <person name="Willig A."/>
            <person name="Goepfert S."/>
            <person name="Peitsch M.C."/>
            <person name="Ivanov N.V."/>
        </authorList>
    </citation>
    <scope>NUCLEOTIDE SEQUENCE [LARGE SCALE GENOMIC DNA]</scope>
</reference>
<dbReference type="Proteomes" id="UP000790787">
    <property type="component" value="Chromosome 17"/>
</dbReference>
<evidence type="ECO:0000313" key="1">
    <source>
        <dbReference type="Proteomes" id="UP000790787"/>
    </source>
</evidence>
<evidence type="ECO:0000313" key="2">
    <source>
        <dbReference type="RefSeq" id="XP_075091691.1"/>
    </source>
</evidence>
<reference evidence="2" key="2">
    <citation type="submission" date="2025-08" db="UniProtKB">
        <authorList>
            <consortium name="RefSeq"/>
        </authorList>
    </citation>
    <scope>IDENTIFICATION</scope>
    <source>
        <tissue evidence="2">Leaf</tissue>
    </source>
</reference>